<keyword evidence="4 7" id="KW-0255">Endonuclease</keyword>
<protein>
    <recommendedName>
        <fullName evidence="7 8">Ribonuclease P protein component</fullName>
        <shortName evidence="7">RNase P protein</shortName>
        <shortName evidence="7">RNaseP protein</shortName>
        <ecNumber evidence="7 8">3.1.26.5</ecNumber>
    </recommendedName>
    <alternativeName>
        <fullName evidence="7">Protein C5</fullName>
    </alternativeName>
</protein>
<feature type="region of interest" description="Disordered" evidence="9">
    <location>
        <begin position="129"/>
        <end position="149"/>
    </location>
</feature>
<dbReference type="InterPro" id="IPR020539">
    <property type="entry name" value="RNase_P_CS"/>
</dbReference>
<evidence type="ECO:0000256" key="5">
    <source>
        <dbReference type="ARBA" id="ARBA00022801"/>
    </source>
</evidence>
<reference evidence="10" key="1">
    <citation type="journal article" date="2020" name="mSystems">
        <title>Genome- and Community-Level Interaction Insights into Carbon Utilization and Element Cycling Functions of Hydrothermarchaeota in Hydrothermal Sediment.</title>
        <authorList>
            <person name="Zhou Z."/>
            <person name="Liu Y."/>
            <person name="Xu W."/>
            <person name="Pan J."/>
            <person name="Luo Z.H."/>
            <person name="Li M."/>
        </authorList>
    </citation>
    <scope>NUCLEOTIDE SEQUENCE [LARGE SCALE GENOMIC DNA]</scope>
    <source>
        <strain evidence="10">SpSt-289</strain>
    </source>
</reference>
<sequence length="149" mass="17330">MLAVVRSRLQIVKRRYRIHSNERFQEVRRHGRSYVNHLLVLCALPNGLPYSRFGFVVNSRIGKAVQRNRIKRRMREMMRLQQNRIQPGWDIILIARQPIRSADYHEIEAACARLLGRAQLFQTSVAHAADKGEESKQEGVAESNVERNA</sequence>
<evidence type="ECO:0000256" key="9">
    <source>
        <dbReference type="SAM" id="MobiDB-lite"/>
    </source>
</evidence>
<keyword evidence="3 7" id="KW-0540">Nuclease</keyword>
<evidence type="ECO:0000256" key="6">
    <source>
        <dbReference type="ARBA" id="ARBA00022884"/>
    </source>
</evidence>
<dbReference type="PANTHER" id="PTHR33992">
    <property type="entry name" value="RIBONUCLEASE P PROTEIN COMPONENT"/>
    <property type="match status" value="1"/>
</dbReference>
<gene>
    <name evidence="7 10" type="primary">rnpA</name>
    <name evidence="10" type="ORF">ENQ20_03280</name>
</gene>
<name>A0A7C1FML8_9CHLR</name>
<keyword evidence="2 7" id="KW-0819">tRNA processing</keyword>
<comment type="caution">
    <text evidence="10">The sequence shown here is derived from an EMBL/GenBank/DDBJ whole genome shotgun (WGS) entry which is preliminary data.</text>
</comment>
<evidence type="ECO:0000256" key="4">
    <source>
        <dbReference type="ARBA" id="ARBA00022759"/>
    </source>
</evidence>
<dbReference type="GO" id="GO:0000049">
    <property type="term" value="F:tRNA binding"/>
    <property type="evidence" value="ECO:0007669"/>
    <property type="project" value="UniProtKB-UniRule"/>
</dbReference>
<evidence type="ECO:0000256" key="8">
    <source>
        <dbReference type="NCBIfam" id="TIGR00188"/>
    </source>
</evidence>
<keyword evidence="5 7" id="KW-0378">Hydrolase</keyword>
<evidence type="ECO:0000313" key="10">
    <source>
        <dbReference type="EMBL" id="HDX30498.1"/>
    </source>
</evidence>
<dbReference type="NCBIfam" id="TIGR00188">
    <property type="entry name" value="rnpA"/>
    <property type="match status" value="1"/>
</dbReference>
<evidence type="ECO:0000256" key="7">
    <source>
        <dbReference type="HAMAP-Rule" id="MF_00227"/>
    </source>
</evidence>
<dbReference type="SUPFAM" id="SSF54211">
    <property type="entry name" value="Ribosomal protein S5 domain 2-like"/>
    <property type="match status" value="1"/>
</dbReference>
<comment type="function">
    <text evidence="1 7">RNaseP catalyzes the removal of the 5'-leader sequence from pre-tRNA to produce the mature 5'-terminus. It can also cleave other RNA substrates such as 4.5S RNA. The protein component plays an auxiliary but essential role in vivo by binding to the 5'-leader sequence and broadening the substrate specificity of the ribozyme.</text>
</comment>
<dbReference type="GO" id="GO:0030677">
    <property type="term" value="C:ribonuclease P complex"/>
    <property type="evidence" value="ECO:0007669"/>
    <property type="project" value="TreeGrafter"/>
</dbReference>
<dbReference type="HAMAP" id="MF_00227">
    <property type="entry name" value="RNase_P"/>
    <property type="match status" value="1"/>
</dbReference>
<organism evidence="10">
    <name type="scientific">Caldilinea aerophila</name>
    <dbReference type="NCBI Taxonomy" id="133453"/>
    <lineage>
        <taxon>Bacteria</taxon>
        <taxon>Bacillati</taxon>
        <taxon>Chloroflexota</taxon>
        <taxon>Caldilineae</taxon>
        <taxon>Caldilineales</taxon>
        <taxon>Caldilineaceae</taxon>
        <taxon>Caldilinea</taxon>
    </lineage>
</organism>
<evidence type="ECO:0000256" key="3">
    <source>
        <dbReference type="ARBA" id="ARBA00022722"/>
    </source>
</evidence>
<dbReference type="InterPro" id="IPR014721">
    <property type="entry name" value="Ribsml_uS5_D2-typ_fold_subgr"/>
</dbReference>
<dbReference type="InterPro" id="IPR020568">
    <property type="entry name" value="Ribosomal_Su5_D2-typ_SF"/>
</dbReference>
<dbReference type="InterPro" id="IPR000100">
    <property type="entry name" value="RNase_P"/>
</dbReference>
<dbReference type="EMBL" id="DSMG01000041">
    <property type="protein sequence ID" value="HDX30498.1"/>
    <property type="molecule type" value="Genomic_DNA"/>
</dbReference>
<comment type="catalytic activity">
    <reaction evidence="7">
        <text>Endonucleolytic cleavage of RNA, removing 5'-extranucleotides from tRNA precursor.</text>
        <dbReference type="EC" id="3.1.26.5"/>
    </reaction>
</comment>
<dbReference type="GO" id="GO:0004526">
    <property type="term" value="F:ribonuclease P activity"/>
    <property type="evidence" value="ECO:0007669"/>
    <property type="project" value="UniProtKB-UniRule"/>
</dbReference>
<dbReference type="GO" id="GO:0001682">
    <property type="term" value="P:tRNA 5'-leader removal"/>
    <property type="evidence" value="ECO:0007669"/>
    <property type="project" value="UniProtKB-UniRule"/>
</dbReference>
<proteinExistence type="inferred from homology"/>
<dbReference type="AlphaFoldDB" id="A0A7C1FML8"/>
<comment type="subunit">
    <text evidence="7">Consists of a catalytic RNA component (M1 or rnpB) and a protein subunit.</text>
</comment>
<evidence type="ECO:0000256" key="1">
    <source>
        <dbReference type="ARBA" id="ARBA00002663"/>
    </source>
</evidence>
<accession>A0A7C1FML8</accession>
<dbReference type="Gene3D" id="3.30.230.10">
    <property type="match status" value="1"/>
</dbReference>
<dbReference type="EC" id="3.1.26.5" evidence="7 8"/>
<evidence type="ECO:0000256" key="2">
    <source>
        <dbReference type="ARBA" id="ARBA00022694"/>
    </source>
</evidence>
<keyword evidence="6 7" id="KW-0694">RNA-binding</keyword>
<dbReference type="PROSITE" id="PS00648">
    <property type="entry name" value="RIBONUCLEASE_P"/>
    <property type="match status" value="1"/>
</dbReference>
<dbReference type="PANTHER" id="PTHR33992:SF1">
    <property type="entry name" value="RIBONUCLEASE P PROTEIN COMPONENT"/>
    <property type="match status" value="1"/>
</dbReference>
<comment type="similarity">
    <text evidence="7">Belongs to the RnpA family.</text>
</comment>
<dbReference type="Pfam" id="PF00825">
    <property type="entry name" value="Ribonuclease_P"/>
    <property type="match status" value="1"/>
</dbReference>
<dbReference type="GO" id="GO:0042781">
    <property type="term" value="F:3'-tRNA processing endoribonuclease activity"/>
    <property type="evidence" value="ECO:0007669"/>
    <property type="project" value="TreeGrafter"/>
</dbReference>